<dbReference type="OrthoDB" id="7218471at2"/>
<name>F1YRH9_9PROT</name>
<dbReference type="PANTHER" id="PTHR37813:SF1">
    <property type="entry name" value="FELS-2 PROPHAGE PROTEIN"/>
    <property type="match status" value="1"/>
</dbReference>
<dbReference type="NCBIfam" id="TIGR01760">
    <property type="entry name" value="tape_meas_TP901"/>
    <property type="match status" value="1"/>
</dbReference>
<evidence type="ECO:0000256" key="1">
    <source>
        <dbReference type="ARBA" id="ARBA00022612"/>
    </source>
</evidence>
<dbReference type="Proteomes" id="UP000018454">
    <property type="component" value="Unassembled WGS sequence"/>
</dbReference>
<dbReference type="Pfam" id="PF10145">
    <property type="entry name" value="PhageMin_Tail"/>
    <property type="match status" value="1"/>
</dbReference>
<keyword evidence="3" id="KW-0472">Membrane</keyword>
<gene>
    <name evidence="5" type="ORF">APO_0512</name>
</gene>
<feature type="transmembrane region" description="Helical" evidence="3">
    <location>
        <begin position="525"/>
        <end position="550"/>
    </location>
</feature>
<keyword evidence="3" id="KW-1133">Transmembrane helix</keyword>
<protein>
    <submittedName>
        <fullName evidence="5">Phage Tail Tape Measure Core Region</fullName>
    </submittedName>
</protein>
<dbReference type="AlphaFoldDB" id="F1YRH9"/>
<keyword evidence="1" id="KW-1188">Viral release from host cell</keyword>
<dbReference type="InterPro" id="IPR010090">
    <property type="entry name" value="Phage_tape_meas"/>
</dbReference>
<evidence type="ECO:0000313" key="5">
    <source>
        <dbReference type="EMBL" id="EGE48664.1"/>
    </source>
</evidence>
<reference evidence="5 6" key="1">
    <citation type="journal article" date="2011" name="Science">
        <title>Drosophila microbiome modulates host developmental and metabolic homeostasis via insulin signaling.</title>
        <authorList>
            <person name="Shin S.C."/>
            <person name="Kim S.H."/>
            <person name="You H."/>
            <person name="Kim B."/>
            <person name="Kim A.C."/>
            <person name="Lee K.A."/>
            <person name="Yoon J.H."/>
            <person name="Ryu J.H."/>
            <person name="Lee W.J."/>
        </authorList>
    </citation>
    <scope>NUCLEOTIDE SEQUENCE [LARGE SCALE GENOMIC DNA]</scope>
    <source>
        <strain evidence="5 6">DM001</strain>
    </source>
</reference>
<feature type="transmembrane region" description="Helical" evidence="3">
    <location>
        <begin position="597"/>
        <end position="622"/>
    </location>
</feature>
<evidence type="ECO:0000256" key="3">
    <source>
        <dbReference type="SAM" id="Phobius"/>
    </source>
</evidence>
<sequence length="730" mass="76300">MSSDLRAKFQLDFAVGSAEPLQRVEAVLSRIDETLARMQRAANPFDEFTQPVARATQATQRLNETLTRTTGATEAVTESATALNETLTRTTGAAEAATEGVTGLNEALNETGASAVTATTGIGKIGMEAEAAATQGVTAMERLQAAVSRVRSGAGSYAGGVKSAGQGFHDAVQQGLGSAFGAAAAGFGVLAPVHAAAEYDNDLTHIGITLGKTGQDNVVFAHDLGQRINKIAQQTGQRSTDLVKAASFFSMEGYSLDRIMSFTPTVAKISTAYNAAPEAVAKTAFALQENLGIDEKTLPKGLAEVARVGKEAALPMEQLAPLFPVVAAQAGRLGVHGTEGLSGLAGMLAVIRKSTGSEGQATAYLNQFMTTLTSKHAQHRFSKYGVDMIGVIENAEKAGTNPLEDVLGSIQKIANKTTRLRAVADLFGNEQDIGAASALLKHFDQYESIKTKIGQTSPEMITKDYDTGLQSTLIRVQAFEDALGQVERQIGTAFVPVLNVGTKALHLISNTFVWLDKHVHGAATAMVTGVGAVLGLTAALGALGAVMIPLKAGFTLVDALTAGWLSRLARLGVSIIKMPFARLGSLLMWIGRLGVGVVAGLGPVGIAIAAVTAAVTVGYLAWKNWDKIKPMLTSLGNWISGWAQWLGHILMQPLHAMDEWFASTKIGHAMDSWLAHPSAPSPVPAGMPAGSGAQFGLHVTHDPGLAVRQTSGPRGSVSIAPDRGRMVNNP</sequence>
<evidence type="ECO:0000256" key="2">
    <source>
        <dbReference type="SAM" id="MobiDB-lite"/>
    </source>
</evidence>
<dbReference type="PANTHER" id="PTHR37813">
    <property type="entry name" value="FELS-2 PROPHAGE PROTEIN"/>
    <property type="match status" value="1"/>
</dbReference>
<evidence type="ECO:0000313" key="6">
    <source>
        <dbReference type="Proteomes" id="UP000018454"/>
    </source>
</evidence>
<keyword evidence="3" id="KW-0812">Transmembrane</keyword>
<organism evidence="5 6">
    <name type="scientific">Acetobacter pomorum DM001</name>
    <dbReference type="NCBI Taxonomy" id="945681"/>
    <lineage>
        <taxon>Bacteria</taxon>
        <taxon>Pseudomonadati</taxon>
        <taxon>Pseudomonadota</taxon>
        <taxon>Alphaproteobacteria</taxon>
        <taxon>Acetobacterales</taxon>
        <taxon>Acetobacteraceae</taxon>
        <taxon>Acetobacter</taxon>
    </lineage>
</organism>
<accession>F1YRH9</accession>
<dbReference type="RefSeq" id="WP_006115534.1">
    <property type="nucleotide sequence ID" value="NZ_AEUP01000010.1"/>
</dbReference>
<evidence type="ECO:0000259" key="4">
    <source>
        <dbReference type="Pfam" id="PF10145"/>
    </source>
</evidence>
<dbReference type="EMBL" id="AEUP01000010">
    <property type="protein sequence ID" value="EGE48664.1"/>
    <property type="molecule type" value="Genomic_DNA"/>
</dbReference>
<proteinExistence type="predicted"/>
<feature type="region of interest" description="Disordered" evidence="2">
    <location>
        <begin position="706"/>
        <end position="730"/>
    </location>
</feature>
<comment type="caution">
    <text evidence="5">The sequence shown here is derived from an EMBL/GenBank/DDBJ whole genome shotgun (WGS) entry which is preliminary data.</text>
</comment>
<feature type="transmembrane region" description="Helical" evidence="3">
    <location>
        <begin position="571"/>
        <end position="591"/>
    </location>
</feature>
<feature type="domain" description="Phage tail tape measure protein" evidence="4">
    <location>
        <begin position="229"/>
        <end position="428"/>
    </location>
</feature>